<dbReference type="OrthoDB" id="330665at2"/>
<dbReference type="SUPFAM" id="SSF54913">
    <property type="entry name" value="GlnB-like"/>
    <property type="match status" value="1"/>
</dbReference>
<dbReference type="GO" id="GO:0006808">
    <property type="term" value="P:regulation of nitrogen utilization"/>
    <property type="evidence" value="ECO:0007669"/>
    <property type="project" value="InterPro"/>
</dbReference>
<dbReference type="Proteomes" id="UP000030364">
    <property type="component" value="Unassembled WGS sequence"/>
</dbReference>
<dbReference type="Pfam" id="PF00543">
    <property type="entry name" value="P-II"/>
    <property type="match status" value="1"/>
</dbReference>
<dbReference type="RefSeq" id="WP_038061506.1">
    <property type="nucleotide sequence ID" value="NZ_JPSL02000037.1"/>
</dbReference>
<keyword evidence="2" id="KW-1185">Reference proteome</keyword>
<gene>
    <name evidence="1" type="ORF">THFILI_03735</name>
</gene>
<evidence type="ECO:0000313" key="2">
    <source>
        <dbReference type="Proteomes" id="UP000030364"/>
    </source>
</evidence>
<dbReference type="InterPro" id="IPR011322">
    <property type="entry name" value="N-reg_PII-like_a/b"/>
</dbReference>
<dbReference type="STRING" id="276.THFILI_03735"/>
<dbReference type="Gene3D" id="3.30.70.120">
    <property type="match status" value="1"/>
</dbReference>
<evidence type="ECO:0000313" key="1">
    <source>
        <dbReference type="EMBL" id="KGQ22742.2"/>
    </source>
</evidence>
<proteinExistence type="predicted"/>
<organism evidence="1 2">
    <name type="scientific">Thermus filiformis</name>
    <dbReference type="NCBI Taxonomy" id="276"/>
    <lineage>
        <taxon>Bacteria</taxon>
        <taxon>Thermotogati</taxon>
        <taxon>Deinococcota</taxon>
        <taxon>Deinococci</taxon>
        <taxon>Thermales</taxon>
        <taxon>Thermaceae</taxon>
        <taxon>Thermus</taxon>
    </lineage>
</organism>
<comment type="caution">
    <text evidence="1">The sequence shown here is derived from an EMBL/GenBank/DDBJ whole genome shotgun (WGS) entry which is preliminary data.</text>
</comment>
<accession>A0A0A2WVE6</accession>
<protein>
    <submittedName>
        <fullName evidence="1">Nitrogen regulatory protein P-II</fullName>
    </submittedName>
</protein>
<dbReference type="InterPro" id="IPR015867">
    <property type="entry name" value="N-reg_PII/ATP_PRibTrfase_C"/>
</dbReference>
<dbReference type="AlphaFoldDB" id="A0A0A2WVE6"/>
<dbReference type="InterPro" id="IPR002187">
    <property type="entry name" value="N-reg_PII"/>
</dbReference>
<reference evidence="1 2" key="1">
    <citation type="journal article" date="2015" name="Genome Announc.">
        <title>Draft Genome Sequence of the Thermophile Thermus filiformis ATCC 43280, Producer of Carotenoid-(Di)glucoside-Branched Fatty Acid (Di)esters and Source of Hyperthermostable Enzymes of Biotechnological Interest.</title>
        <authorList>
            <person name="Mandelli F."/>
            <person name="Oliveira Ramires B."/>
            <person name="Couger M.B."/>
            <person name="Paixao D.A."/>
            <person name="Camilo C.M."/>
            <person name="Polikarpov I."/>
            <person name="Prade R."/>
            <person name="Riano-Pachon D.M."/>
            <person name="Squina F.M."/>
        </authorList>
    </citation>
    <scope>NUCLEOTIDE SEQUENCE [LARGE SCALE GENOMIC DNA]</scope>
    <source>
        <strain evidence="1 2">ATCC 43280</strain>
    </source>
</reference>
<dbReference type="GO" id="GO:0030234">
    <property type="term" value="F:enzyme regulator activity"/>
    <property type="evidence" value="ECO:0007669"/>
    <property type="project" value="InterPro"/>
</dbReference>
<name>A0A0A2WVE6_THEFI</name>
<sequence length="100" mass="11396">MELVRLKLVTIVAEAVLEHRLVEEIKRLGAKGYTLVDARGEGSRGLRTMDWEGKNIRLETIVSEEVALRILARLQEAYFPHYAVVAFVENVEVVRGDKYV</sequence>
<dbReference type="EMBL" id="JPSL02000037">
    <property type="protein sequence ID" value="KGQ22742.2"/>
    <property type="molecule type" value="Genomic_DNA"/>
</dbReference>